<feature type="region of interest" description="Disordered" evidence="12">
    <location>
        <begin position="243"/>
        <end position="338"/>
    </location>
</feature>
<evidence type="ECO:0000256" key="5">
    <source>
        <dbReference type="ARBA" id="ARBA00022490"/>
    </source>
</evidence>
<keyword evidence="15" id="KW-1185">Reference proteome</keyword>
<evidence type="ECO:0000256" key="11">
    <source>
        <dbReference type="SAM" id="Coils"/>
    </source>
</evidence>
<dbReference type="AlphaFoldDB" id="A0A564YTX6"/>
<feature type="region of interest" description="Disordered" evidence="12">
    <location>
        <begin position="394"/>
        <end position="505"/>
    </location>
</feature>
<gene>
    <name evidence="14" type="ORF">WMSIL1_LOCUS9541</name>
</gene>
<comment type="similarity">
    <text evidence="3">Belongs to the ABI family.</text>
</comment>
<evidence type="ECO:0000256" key="3">
    <source>
        <dbReference type="ARBA" id="ARBA00010020"/>
    </source>
</evidence>
<dbReference type="PANTHER" id="PTHR15735">
    <property type="entry name" value="FCH AND DOUBLE SH3 DOMAINS PROTEIN"/>
    <property type="match status" value="1"/>
</dbReference>
<feature type="compositionally biased region" description="Low complexity" evidence="12">
    <location>
        <begin position="318"/>
        <end position="332"/>
    </location>
</feature>
<organism evidence="14 15">
    <name type="scientific">Hymenolepis diminuta</name>
    <name type="common">Rat tapeworm</name>
    <dbReference type="NCBI Taxonomy" id="6216"/>
    <lineage>
        <taxon>Eukaryota</taxon>
        <taxon>Metazoa</taxon>
        <taxon>Spiralia</taxon>
        <taxon>Lophotrochozoa</taxon>
        <taxon>Platyhelminthes</taxon>
        <taxon>Cestoda</taxon>
        <taxon>Eucestoda</taxon>
        <taxon>Cyclophyllidea</taxon>
        <taxon>Hymenolepididae</taxon>
        <taxon>Hymenolepis</taxon>
    </lineage>
</organism>
<dbReference type="CDD" id="cd11826">
    <property type="entry name" value="SH3_Abi"/>
    <property type="match status" value="1"/>
</dbReference>
<feature type="compositionally biased region" description="Low complexity" evidence="12">
    <location>
        <begin position="441"/>
        <end position="476"/>
    </location>
</feature>
<dbReference type="InterPro" id="IPR012849">
    <property type="entry name" value="Abl-interactor_HHR_dom"/>
</dbReference>
<dbReference type="PRINTS" id="PR00452">
    <property type="entry name" value="SH3DOMAIN"/>
</dbReference>
<dbReference type="Gene3D" id="2.30.30.40">
    <property type="entry name" value="SH3 Domains"/>
    <property type="match status" value="1"/>
</dbReference>
<dbReference type="PANTHER" id="PTHR15735:SF21">
    <property type="entry name" value="PROTEIN NERVOUS WRECK"/>
    <property type="match status" value="1"/>
</dbReference>
<feature type="domain" description="SH3" evidence="13">
    <location>
        <begin position="508"/>
        <end position="567"/>
    </location>
</feature>
<dbReference type="SMART" id="SM00326">
    <property type="entry name" value="SH3"/>
    <property type="match status" value="1"/>
</dbReference>
<dbReference type="Pfam" id="PF14604">
    <property type="entry name" value="SH3_9"/>
    <property type="match status" value="1"/>
</dbReference>
<keyword evidence="9" id="KW-0966">Cell projection</keyword>
<protein>
    <recommendedName>
        <fullName evidence="13">SH3 domain-containing protein</fullName>
    </recommendedName>
</protein>
<evidence type="ECO:0000256" key="1">
    <source>
        <dbReference type="ARBA" id="ARBA00004245"/>
    </source>
</evidence>
<keyword evidence="4 10" id="KW-0728">SH3 domain</keyword>
<dbReference type="InterPro" id="IPR001452">
    <property type="entry name" value="SH3_domain"/>
</dbReference>
<feature type="compositionally biased region" description="Low complexity" evidence="12">
    <location>
        <begin position="281"/>
        <end position="301"/>
    </location>
</feature>
<keyword evidence="5" id="KW-0963">Cytoplasm</keyword>
<dbReference type="EMBL" id="CABIJS010000388">
    <property type="protein sequence ID" value="VUZ50646.1"/>
    <property type="molecule type" value="Genomic_DNA"/>
</dbReference>
<evidence type="ECO:0000256" key="7">
    <source>
        <dbReference type="ARBA" id="ARBA00023054"/>
    </source>
</evidence>
<evidence type="ECO:0000256" key="8">
    <source>
        <dbReference type="ARBA" id="ARBA00023212"/>
    </source>
</evidence>
<evidence type="ECO:0000256" key="12">
    <source>
        <dbReference type="SAM" id="MobiDB-lite"/>
    </source>
</evidence>
<evidence type="ECO:0000259" key="13">
    <source>
        <dbReference type="PROSITE" id="PS50002"/>
    </source>
</evidence>
<dbReference type="Proteomes" id="UP000321570">
    <property type="component" value="Unassembled WGS sequence"/>
</dbReference>
<evidence type="ECO:0000256" key="2">
    <source>
        <dbReference type="ARBA" id="ARBA00004510"/>
    </source>
</evidence>
<reference evidence="14 15" key="1">
    <citation type="submission" date="2019-07" db="EMBL/GenBank/DDBJ databases">
        <authorList>
            <person name="Jastrzebski P J."/>
            <person name="Paukszto L."/>
            <person name="Jastrzebski P J."/>
        </authorList>
    </citation>
    <scope>NUCLEOTIDE SEQUENCE [LARGE SCALE GENOMIC DNA]</scope>
    <source>
        <strain evidence="14 15">WMS-il1</strain>
    </source>
</reference>
<dbReference type="InterPro" id="IPR028455">
    <property type="entry name" value="ABI3_SH3"/>
</dbReference>
<dbReference type="Pfam" id="PF07815">
    <property type="entry name" value="Abi_HHR"/>
    <property type="match status" value="1"/>
</dbReference>
<evidence type="ECO:0000256" key="6">
    <source>
        <dbReference type="ARBA" id="ARBA00022553"/>
    </source>
</evidence>
<dbReference type="SUPFAM" id="SSF50044">
    <property type="entry name" value="SH3-domain"/>
    <property type="match status" value="1"/>
</dbReference>
<dbReference type="Gene3D" id="6.10.140.1620">
    <property type="match status" value="1"/>
</dbReference>
<keyword evidence="6" id="KW-0597">Phosphoprotein</keyword>
<comment type="subcellular location">
    <subcellularLocation>
        <location evidence="2">Cell projection</location>
        <location evidence="2">Lamellipodium</location>
    </subcellularLocation>
    <subcellularLocation>
        <location evidence="1">Cytoplasm</location>
        <location evidence="1">Cytoskeleton</location>
    </subcellularLocation>
</comment>
<feature type="compositionally biased region" description="Low complexity" evidence="12">
    <location>
        <begin position="394"/>
        <end position="418"/>
    </location>
</feature>
<keyword evidence="8" id="KW-0206">Cytoskeleton</keyword>
<keyword evidence="7 11" id="KW-0175">Coiled coil</keyword>
<evidence type="ECO:0000256" key="10">
    <source>
        <dbReference type="PROSITE-ProRule" id="PRU00192"/>
    </source>
</evidence>
<dbReference type="GO" id="GO:0030027">
    <property type="term" value="C:lamellipodium"/>
    <property type="evidence" value="ECO:0007669"/>
    <property type="project" value="UniProtKB-SubCell"/>
</dbReference>
<dbReference type="FunFam" id="2.30.30.40:FF:000002">
    <property type="entry name" value="abl interactor 1 isoform X1"/>
    <property type="match status" value="1"/>
</dbReference>
<dbReference type="GO" id="GO:0005856">
    <property type="term" value="C:cytoskeleton"/>
    <property type="evidence" value="ECO:0007669"/>
    <property type="project" value="UniProtKB-SubCell"/>
</dbReference>
<evidence type="ECO:0000313" key="14">
    <source>
        <dbReference type="EMBL" id="VUZ50646.1"/>
    </source>
</evidence>
<sequence length="567" mass="62816">MTVSENDLIEGRNALSRTGREIQQAAKYCSGNCLVASANGQRRTIDETMNYATQSLGTMIHHINHLASTFLALLDDHTEKMAEVEEKVAQLAMEMKIRREKVARKAIGTCTTSKAPFKCTLTKIRQDPPAEYVRRPIDYSLLDHVGHGNKIQMDRMRKKSEPVTSPYIAPMVHAQTLTRRGSTTTHQMGIHGNTMNPKAMGIKGEYAATSVATSEYQTGTVGRHAGIYRTGMMSQYGMASNPYAAGQQQQQPPSQPGQQMLGPGNRNHPPSIGSGAGGYASNSTGGPSRRSSSSSGNQPPRSAAPTSVQGYAPTGMHMAQQASQQVQQQQQIPPMPMSAGYASKQQMFAPNDQRSPSHEQVQMQQQQVMYGRQISEPMGGGAVPIQHHFLPQFQQSQGPPAQIQQQNQRILQPQHQQQFRPEMKNIAPSDLPPPPNEIPSQVVRQQQQQQMPLQVDPTSGMMSHMQQQQYSQQPSSNVGGVDLSRLQPSPMDQLRPRQHNDPPWAPHHYIQKVITVYEYTADKSDELTFGENELIYVIKKNDDGWWEGIMMNGQTGLFPGNYVEVID</sequence>
<accession>A0A564YTX6</accession>
<feature type="coiled-coil region" evidence="11">
    <location>
        <begin position="74"/>
        <end position="101"/>
    </location>
</feature>
<proteinExistence type="inferred from homology"/>
<evidence type="ECO:0000256" key="4">
    <source>
        <dbReference type="ARBA" id="ARBA00022443"/>
    </source>
</evidence>
<dbReference type="PROSITE" id="PS50002">
    <property type="entry name" value="SH3"/>
    <property type="match status" value="1"/>
</dbReference>
<feature type="compositionally biased region" description="Low complexity" evidence="12">
    <location>
        <begin position="246"/>
        <end position="264"/>
    </location>
</feature>
<name>A0A564YTX6_HYMDI</name>
<evidence type="ECO:0000256" key="9">
    <source>
        <dbReference type="ARBA" id="ARBA00023273"/>
    </source>
</evidence>
<evidence type="ECO:0000313" key="15">
    <source>
        <dbReference type="Proteomes" id="UP000321570"/>
    </source>
</evidence>
<dbReference type="GO" id="GO:0030833">
    <property type="term" value="P:regulation of actin filament polymerization"/>
    <property type="evidence" value="ECO:0007669"/>
    <property type="project" value="TreeGrafter"/>
</dbReference>
<dbReference type="InterPro" id="IPR036028">
    <property type="entry name" value="SH3-like_dom_sf"/>
</dbReference>